<feature type="compositionally biased region" description="Acidic residues" evidence="1">
    <location>
        <begin position="454"/>
        <end position="468"/>
    </location>
</feature>
<feature type="compositionally biased region" description="Acidic residues" evidence="1">
    <location>
        <begin position="519"/>
        <end position="535"/>
    </location>
</feature>
<sequence>MSISNTLANIELSSPAPLDICRVRKDMLDLCLRVRIRNDELNIWMAAKSVTPKLLYRTLTAHSTMTSHGSLFSQTLQEITSTKLSELSKKRDRFEYNHQRCIALSQRDEDLTETLVAISDIVKQHFGITLSGGQPARGSTKDSRLEIDLRNLDRFLAQAKYDPTVSSKLLRRWQKTLLRYMDVQSLKYTYAWLYGQLTTEWLSTTGLSSSGVAKDDEEMEDFEHVSGSKKLESRARWEQSVFQETNVDPAAIRNMLDNVFEASAPDSPNVKPRATEKLRERVRAFESKFTTSENFSVRTLRLAIKGLLASDLLPNEKQEALSDFDKNEAVLSEVADVLNMRLAAFQEWSWGEEVLLEERRRLNGTYNIYMQEDLLQALFLQHVGVKWSVFFKNAFRQFRKTKDVWKSPGQEIGYSERQERSHYLGQSSKRPTIMSIKKKCYARDYFLSQVLDSETQESEGTEGEEEADFKEFAQHTQQLSRAKQTAARASRPSAPRFLREESTEEEDESTGYALFNGSSDDDEESNEDDEDDEDEIRTSRNTMAASQGLLHLLSTDVLVQTRVKGDITCFRSQIDNLYPSLPHQTITTVLGYFGVSEKWIQLFERFLEAPLRFQDEAPGHTRPRKTGTPASHVLSEVFAEVVLFCLDFIINQKADGEILWRHNDDFWFWSASEEKCVGAWTAINDFLRTAGLELDETRSGAAHMQQDRSKQSLGIKEAPLNKNLPQGQIRWGMLYLNPESGRFEIDQKMVDTHIGELRRQLEEKGNSVFAWVQVWNSYASTFFTSNFGKPANCFGRDHVDNMLATHQRIQQNVFGSGSSADGNFMDFLKARIAERHGVTDIPDGYFYLPTELGGLEIQSPFISLLQVRDEVIDDHESLFKEWEESAIAAYRRAKRNFEEGKTKKGHRRLGSGSQRDEMQSFFSFEDFMKYPEELNHGPKHNLTDVYSKLLEQPSQLAIGSDANGAVQMALEELFDRLGTANTTKLTYWSSMQPYWKWIAEMYGPELIERFGGFQIGDAGLLPMGMVGLYRSGRVQW</sequence>
<evidence type="ECO:0000313" key="2">
    <source>
        <dbReference type="EMBL" id="RMZ15236.1"/>
    </source>
</evidence>
<proteinExistence type="predicted"/>
<feature type="compositionally biased region" description="Low complexity" evidence="1">
    <location>
        <begin position="486"/>
        <end position="496"/>
    </location>
</feature>
<name>A0A3M7HQ12_HORWE</name>
<feature type="compositionally biased region" description="Polar residues" evidence="1">
    <location>
        <begin position="474"/>
        <end position="483"/>
    </location>
</feature>
<organism evidence="2 3">
    <name type="scientific">Hortaea werneckii</name>
    <name type="common">Black yeast</name>
    <name type="synonym">Cladosporium werneckii</name>
    <dbReference type="NCBI Taxonomy" id="91943"/>
    <lineage>
        <taxon>Eukaryota</taxon>
        <taxon>Fungi</taxon>
        <taxon>Dikarya</taxon>
        <taxon>Ascomycota</taxon>
        <taxon>Pezizomycotina</taxon>
        <taxon>Dothideomycetes</taxon>
        <taxon>Dothideomycetidae</taxon>
        <taxon>Mycosphaerellales</taxon>
        <taxon>Teratosphaeriaceae</taxon>
        <taxon>Hortaea</taxon>
    </lineage>
</organism>
<dbReference type="PANTHER" id="PTHR37015:SF2">
    <property type="entry name" value="REVERSE TRANSCRIPTASE DOMAIN-CONTAINING PROTEIN"/>
    <property type="match status" value="1"/>
</dbReference>
<feature type="region of interest" description="Disordered" evidence="1">
    <location>
        <begin position="453"/>
        <end position="537"/>
    </location>
</feature>
<dbReference type="AlphaFoldDB" id="A0A3M7HQ12"/>
<reference evidence="2 3" key="1">
    <citation type="journal article" date="2018" name="BMC Genomics">
        <title>Genomic evidence for intraspecific hybridization in a clonal and extremely halotolerant yeast.</title>
        <authorList>
            <person name="Gostincar C."/>
            <person name="Stajich J.E."/>
            <person name="Zupancic J."/>
            <person name="Zalar P."/>
            <person name="Gunde-Cimerman N."/>
        </authorList>
    </citation>
    <scope>NUCLEOTIDE SEQUENCE [LARGE SCALE GENOMIC DNA]</scope>
    <source>
        <strain evidence="2 3">EXF-562</strain>
    </source>
</reference>
<gene>
    <name evidence="2" type="ORF">D0860_01725</name>
</gene>
<comment type="caution">
    <text evidence="2">The sequence shown here is derived from an EMBL/GenBank/DDBJ whole genome shotgun (WGS) entry which is preliminary data.</text>
</comment>
<dbReference type="EMBL" id="QWIS01000021">
    <property type="protein sequence ID" value="RMZ15236.1"/>
    <property type="molecule type" value="Genomic_DNA"/>
</dbReference>
<evidence type="ECO:0008006" key="4">
    <source>
        <dbReference type="Google" id="ProtNLM"/>
    </source>
</evidence>
<evidence type="ECO:0000256" key="1">
    <source>
        <dbReference type="SAM" id="MobiDB-lite"/>
    </source>
</evidence>
<dbReference type="Proteomes" id="UP000280598">
    <property type="component" value="Unassembled WGS sequence"/>
</dbReference>
<evidence type="ECO:0000313" key="3">
    <source>
        <dbReference type="Proteomes" id="UP000280598"/>
    </source>
</evidence>
<dbReference type="VEuPathDB" id="FungiDB:BTJ68_06827"/>
<dbReference type="PANTHER" id="PTHR37015">
    <property type="entry name" value="REVERSE TRANSCRIPTASE DOMAIN-CONTAINING PROTEIN"/>
    <property type="match status" value="1"/>
</dbReference>
<protein>
    <recommendedName>
        <fullName evidence="4">Reverse transcriptase domain-containing protein</fullName>
    </recommendedName>
</protein>
<accession>A0A3M7HQ12</accession>